<accession>A0A2S4W2S1</accession>
<dbReference type="PANTHER" id="PTHR24070">
    <property type="entry name" value="RAS, DI-RAS, AND RHEB FAMILY MEMBERS OF SMALL GTPASE SUPERFAMILY"/>
    <property type="match status" value="1"/>
</dbReference>
<name>A0A2S4W2S1_9BASI</name>
<comment type="caution">
    <text evidence="4">The sequence shown here is derived from an EMBL/GenBank/DDBJ whole genome shotgun (WGS) entry which is preliminary data.</text>
</comment>
<sequence>MLILNLSFFIWEVEEYTALRDQWIREGKGFVLGYLIKARSTFERIKQFRSQILQVKDTESMPIILLGKKADKVNEREVGKDKGLACAQMSVLCSINPSG</sequence>
<dbReference type="Pfam" id="PF00071">
    <property type="entry name" value="Ras"/>
    <property type="match status" value="1"/>
</dbReference>
<evidence type="ECO:0000256" key="1">
    <source>
        <dbReference type="ARBA" id="ARBA00004342"/>
    </source>
</evidence>
<dbReference type="InterPro" id="IPR027417">
    <property type="entry name" value="P-loop_NTPase"/>
</dbReference>
<dbReference type="VEuPathDB" id="FungiDB:PSTT_01684"/>
<gene>
    <name evidence="4" type="ORF">PSTT_01684</name>
</gene>
<reference evidence="4" key="1">
    <citation type="submission" date="2017-12" db="EMBL/GenBank/DDBJ databases">
        <title>Gene loss provides genomic basis for host adaptation in cereal stripe rust fungi.</title>
        <authorList>
            <person name="Xia C."/>
        </authorList>
    </citation>
    <scope>NUCLEOTIDE SEQUENCE [LARGE SCALE GENOMIC DNA]</scope>
    <source>
        <strain evidence="4">93-210</strain>
    </source>
</reference>
<protein>
    <recommendedName>
        <fullName evidence="6">Ras-GEF domain-containing protein</fullName>
    </recommendedName>
</protein>
<dbReference type="VEuPathDB" id="FungiDB:PSHT_01195"/>
<keyword evidence="2" id="KW-0547">Nucleotide-binding</keyword>
<evidence type="ECO:0000256" key="3">
    <source>
        <dbReference type="ARBA" id="ARBA00023134"/>
    </source>
</evidence>
<proteinExistence type="predicted"/>
<dbReference type="SMART" id="SM00173">
    <property type="entry name" value="RAS"/>
    <property type="match status" value="1"/>
</dbReference>
<evidence type="ECO:0000256" key="2">
    <source>
        <dbReference type="ARBA" id="ARBA00022741"/>
    </source>
</evidence>
<organism evidence="4 5">
    <name type="scientific">Puccinia striiformis</name>
    <dbReference type="NCBI Taxonomy" id="27350"/>
    <lineage>
        <taxon>Eukaryota</taxon>
        <taxon>Fungi</taxon>
        <taxon>Dikarya</taxon>
        <taxon>Basidiomycota</taxon>
        <taxon>Pucciniomycotina</taxon>
        <taxon>Pucciniomycetes</taxon>
        <taxon>Pucciniales</taxon>
        <taxon>Pucciniaceae</taxon>
        <taxon>Puccinia</taxon>
    </lineage>
</organism>
<dbReference type="EMBL" id="PKSL01000009">
    <property type="protein sequence ID" value="POW16029.1"/>
    <property type="molecule type" value="Genomic_DNA"/>
</dbReference>
<dbReference type="SUPFAM" id="SSF52540">
    <property type="entry name" value="P-loop containing nucleoside triphosphate hydrolases"/>
    <property type="match status" value="1"/>
</dbReference>
<dbReference type="Proteomes" id="UP000239156">
    <property type="component" value="Unassembled WGS sequence"/>
</dbReference>
<dbReference type="InterPro" id="IPR001806">
    <property type="entry name" value="Small_GTPase"/>
</dbReference>
<evidence type="ECO:0000313" key="4">
    <source>
        <dbReference type="EMBL" id="POW16029.1"/>
    </source>
</evidence>
<dbReference type="PROSITE" id="PS51421">
    <property type="entry name" value="RAS"/>
    <property type="match status" value="1"/>
</dbReference>
<evidence type="ECO:0008006" key="6">
    <source>
        <dbReference type="Google" id="ProtNLM"/>
    </source>
</evidence>
<keyword evidence="3" id="KW-0342">GTP-binding</keyword>
<evidence type="ECO:0000313" key="5">
    <source>
        <dbReference type="Proteomes" id="UP000239156"/>
    </source>
</evidence>
<dbReference type="Gene3D" id="3.40.50.300">
    <property type="entry name" value="P-loop containing nucleotide triphosphate hydrolases"/>
    <property type="match status" value="1"/>
</dbReference>
<dbReference type="OrthoDB" id="5976022at2759"/>
<keyword evidence="5" id="KW-1185">Reference proteome</keyword>
<comment type="subcellular location">
    <subcellularLocation>
        <location evidence="1">Cell membrane</location>
        <topology evidence="1">Lipid-anchor</topology>
        <orientation evidence="1">Cytoplasmic side</orientation>
    </subcellularLocation>
</comment>
<dbReference type="InterPro" id="IPR020849">
    <property type="entry name" value="Small_GTPase_Ras-type"/>
</dbReference>